<dbReference type="Pfam" id="PF02687">
    <property type="entry name" value="FtsX"/>
    <property type="match status" value="2"/>
</dbReference>
<evidence type="ECO:0000313" key="10">
    <source>
        <dbReference type="Proteomes" id="UP001569428"/>
    </source>
</evidence>
<feature type="transmembrane region" description="Helical" evidence="6">
    <location>
        <begin position="21"/>
        <end position="41"/>
    </location>
</feature>
<protein>
    <submittedName>
        <fullName evidence="9">ABC transporter permease</fullName>
    </submittedName>
</protein>
<dbReference type="PANTHER" id="PTHR30572">
    <property type="entry name" value="MEMBRANE COMPONENT OF TRANSPORTER-RELATED"/>
    <property type="match status" value="1"/>
</dbReference>
<keyword evidence="2" id="KW-1003">Cell membrane</keyword>
<dbReference type="InterPro" id="IPR050250">
    <property type="entry name" value="Macrolide_Exporter_MacB"/>
</dbReference>
<feature type="transmembrane region" description="Helical" evidence="6">
    <location>
        <begin position="692"/>
        <end position="718"/>
    </location>
</feature>
<name>A0ABV4P4F8_9GAMM</name>
<feature type="transmembrane region" description="Helical" evidence="6">
    <location>
        <begin position="350"/>
        <end position="371"/>
    </location>
</feature>
<proteinExistence type="predicted"/>
<dbReference type="PANTHER" id="PTHR30572:SF18">
    <property type="entry name" value="ABC-TYPE MACROLIDE FAMILY EXPORT SYSTEM PERMEASE COMPONENT 2"/>
    <property type="match status" value="1"/>
</dbReference>
<dbReference type="Pfam" id="PF12704">
    <property type="entry name" value="MacB_PCD"/>
    <property type="match status" value="1"/>
</dbReference>
<evidence type="ECO:0000259" key="7">
    <source>
        <dbReference type="Pfam" id="PF02687"/>
    </source>
</evidence>
<feature type="transmembrane region" description="Helical" evidence="6">
    <location>
        <begin position="293"/>
        <end position="316"/>
    </location>
</feature>
<feature type="domain" description="MacB-like periplasmic core" evidence="8">
    <location>
        <begin position="20"/>
        <end position="248"/>
    </location>
</feature>
<organism evidence="9 10">
    <name type="scientific">Microbulbifer epialgicus</name>
    <dbReference type="NCBI Taxonomy" id="393907"/>
    <lineage>
        <taxon>Bacteria</taxon>
        <taxon>Pseudomonadati</taxon>
        <taxon>Pseudomonadota</taxon>
        <taxon>Gammaproteobacteria</taxon>
        <taxon>Cellvibrionales</taxon>
        <taxon>Microbulbiferaceae</taxon>
        <taxon>Microbulbifer</taxon>
    </lineage>
</organism>
<keyword evidence="10" id="KW-1185">Reference proteome</keyword>
<dbReference type="EMBL" id="JBGMEK010000057">
    <property type="protein sequence ID" value="MFA0812850.1"/>
    <property type="molecule type" value="Genomic_DNA"/>
</dbReference>
<keyword evidence="5 6" id="KW-0472">Membrane</keyword>
<evidence type="ECO:0000256" key="1">
    <source>
        <dbReference type="ARBA" id="ARBA00004651"/>
    </source>
</evidence>
<keyword evidence="4 6" id="KW-1133">Transmembrane helix</keyword>
<feature type="domain" description="ABC3 transporter permease C-terminal" evidence="7">
    <location>
        <begin position="300"/>
        <end position="411"/>
    </location>
</feature>
<sequence length="818" mass="93657">MINDFISAMLTSHSRTKLISSLNIIGLTFSLSAFVLISIYIRDELNYDKWIENVDLLYKFEATFEVPGRDTSESTMSPFSSGPALMEELPYFESVTRVLPLYVPIKIDDRVFNERVMFVDPNFFNTFNIESILGVREEALYNNNKLLISRKYAEKYFGTDSLLDENIIGKVLTFGISENNSDPVDYEIAGILENTPRLTHFSADMVALLDSSRREYDMHRDNYAGSYIHTYVTMKEGVNVEALDKELSDFSERHTSDRLKSLNIKATYNLFPVSEIYLHNKKSDHLDENGSVLFVWVLSIASVLILILAGVNFSGLSLAQAQQRSREICLRKLAGASYWNIRIQFLGESLIVSIVSLILAYIFIFYSLPWFNYALGKNLEFNFSRDIHLNIYIILFALFMGLIYGLYPAFITSSYRPSVILRSSHESDIFTSWKNYALLVFQFGVSISLVSMAILVLCQLDYTRRINLGFDPSNIVAYKIDGEGKQDELRYVLSKISGVNSVGFMQQLIPMKGSVSTAPIDFKNSDDTIQINSEYNRVDSKFFEIFGIKPLVGRVFSEDYISDKLIFSETGENPRAGVVINKTFSKRMGFDRYEDALGETLFLGQIKGKIIGIIDDIHTRPVTEPVQAFTFLYTRDEPLRVMVVKVNEVDFENSLLEIENTIKNIYPNMFVETLHIDKEYESIYIKQERQSYILLLFTFLAVIISFLGLYCTSAFASIKKGKEVALRKLYGANRIQITMYFLFKFASPIIIAGLVSMPIVIFFFNWWLSSFIKRISLVEYSYIYILVVLAYVATSWMTLCSQIIGLSRLKPVDALRHI</sequence>
<gene>
    <name evidence="9" type="ORF">ACCI49_18225</name>
</gene>
<comment type="caution">
    <text evidence="9">The sequence shown here is derived from an EMBL/GenBank/DDBJ whole genome shotgun (WGS) entry which is preliminary data.</text>
</comment>
<evidence type="ECO:0000256" key="6">
    <source>
        <dbReference type="SAM" id="Phobius"/>
    </source>
</evidence>
<evidence type="ECO:0000256" key="2">
    <source>
        <dbReference type="ARBA" id="ARBA00022475"/>
    </source>
</evidence>
<feature type="transmembrane region" description="Helical" evidence="6">
    <location>
        <begin position="436"/>
        <end position="457"/>
    </location>
</feature>
<keyword evidence="3 6" id="KW-0812">Transmembrane</keyword>
<dbReference type="InterPro" id="IPR025857">
    <property type="entry name" value="MacB_PCD"/>
</dbReference>
<evidence type="ECO:0000256" key="4">
    <source>
        <dbReference type="ARBA" id="ARBA00022989"/>
    </source>
</evidence>
<dbReference type="Proteomes" id="UP001569428">
    <property type="component" value="Unassembled WGS sequence"/>
</dbReference>
<dbReference type="RefSeq" id="WP_371840581.1">
    <property type="nucleotide sequence ID" value="NZ_JBGMEK010000057.1"/>
</dbReference>
<reference evidence="9 10" key="1">
    <citation type="submission" date="2024-08" db="EMBL/GenBank/DDBJ databases">
        <authorList>
            <person name="Ishaq N."/>
        </authorList>
    </citation>
    <scope>NUCLEOTIDE SEQUENCE [LARGE SCALE GENOMIC DNA]</scope>
    <source>
        <strain evidence="9 10">DSM 18651</strain>
    </source>
</reference>
<feature type="transmembrane region" description="Helical" evidence="6">
    <location>
        <begin position="739"/>
        <end position="768"/>
    </location>
</feature>
<feature type="transmembrane region" description="Helical" evidence="6">
    <location>
        <begin position="391"/>
        <end position="415"/>
    </location>
</feature>
<comment type="subcellular location">
    <subcellularLocation>
        <location evidence="1">Cell membrane</location>
        <topology evidence="1">Multi-pass membrane protein</topology>
    </subcellularLocation>
</comment>
<feature type="transmembrane region" description="Helical" evidence="6">
    <location>
        <begin position="780"/>
        <end position="800"/>
    </location>
</feature>
<evidence type="ECO:0000256" key="5">
    <source>
        <dbReference type="ARBA" id="ARBA00023136"/>
    </source>
</evidence>
<evidence type="ECO:0000313" key="9">
    <source>
        <dbReference type="EMBL" id="MFA0812850.1"/>
    </source>
</evidence>
<evidence type="ECO:0000256" key="3">
    <source>
        <dbReference type="ARBA" id="ARBA00022692"/>
    </source>
</evidence>
<evidence type="ECO:0000259" key="8">
    <source>
        <dbReference type="Pfam" id="PF12704"/>
    </source>
</evidence>
<accession>A0ABV4P4F8</accession>
<dbReference type="InterPro" id="IPR003838">
    <property type="entry name" value="ABC3_permease_C"/>
</dbReference>
<feature type="domain" description="ABC3 transporter permease C-terminal" evidence="7">
    <location>
        <begin position="696"/>
        <end position="805"/>
    </location>
</feature>